<feature type="chain" id="PRO_5013144089" evidence="2">
    <location>
        <begin position="28"/>
        <end position="97"/>
    </location>
</feature>
<name>A0A224YBB5_9ACAR</name>
<reference evidence="3" key="1">
    <citation type="journal article" date="2017" name="Parasit. Vectors">
        <title>Sialotranscriptomics of Rhipicephalus zambeziensis reveals intricate expression profiles of secretory proteins and suggests tight temporal transcriptional regulation during blood-feeding.</title>
        <authorList>
            <person name="de Castro M.H."/>
            <person name="de Klerk D."/>
            <person name="Pienaar R."/>
            <person name="Rees D.J.G."/>
            <person name="Mans B.J."/>
        </authorList>
    </citation>
    <scope>NUCLEOTIDE SEQUENCE</scope>
    <source>
        <tissue evidence="3">Salivary glands</tissue>
    </source>
</reference>
<protein>
    <submittedName>
        <fullName evidence="3">Uncharacterized protein</fullName>
    </submittedName>
</protein>
<dbReference type="EMBL" id="GFPF01001803">
    <property type="protein sequence ID" value="MAA12949.1"/>
    <property type="molecule type" value="Transcribed_RNA"/>
</dbReference>
<sequence>MATAKCLGSGLLFVVIILLIVDPKIQSSTFACAMSGPMLPSSSSLTSDQRRRAVAMAYQRREDVLRRMARDAQRKVQQEQRKRQHQLQNQHRQSRQS</sequence>
<keyword evidence="2" id="KW-0732">Signal</keyword>
<feature type="compositionally biased region" description="Basic and acidic residues" evidence="1">
    <location>
        <begin position="68"/>
        <end position="81"/>
    </location>
</feature>
<accession>A0A224YBB5</accession>
<feature type="signal peptide" evidence="2">
    <location>
        <begin position="1"/>
        <end position="27"/>
    </location>
</feature>
<dbReference type="AlphaFoldDB" id="A0A224YBB5"/>
<proteinExistence type="predicted"/>
<feature type="region of interest" description="Disordered" evidence="1">
    <location>
        <begin position="68"/>
        <end position="97"/>
    </location>
</feature>
<evidence type="ECO:0000256" key="1">
    <source>
        <dbReference type="SAM" id="MobiDB-lite"/>
    </source>
</evidence>
<evidence type="ECO:0000313" key="3">
    <source>
        <dbReference type="EMBL" id="MAA12949.1"/>
    </source>
</evidence>
<evidence type="ECO:0000256" key="2">
    <source>
        <dbReference type="SAM" id="SignalP"/>
    </source>
</evidence>
<organism evidence="3">
    <name type="scientific">Rhipicephalus zambeziensis</name>
    <dbReference type="NCBI Taxonomy" id="60191"/>
    <lineage>
        <taxon>Eukaryota</taxon>
        <taxon>Metazoa</taxon>
        <taxon>Ecdysozoa</taxon>
        <taxon>Arthropoda</taxon>
        <taxon>Chelicerata</taxon>
        <taxon>Arachnida</taxon>
        <taxon>Acari</taxon>
        <taxon>Parasitiformes</taxon>
        <taxon>Ixodida</taxon>
        <taxon>Ixodoidea</taxon>
        <taxon>Ixodidae</taxon>
        <taxon>Rhipicephalinae</taxon>
        <taxon>Rhipicephalus</taxon>
        <taxon>Rhipicephalus</taxon>
    </lineage>
</organism>